<evidence type="ECO:0000256" key="2">
    <source>
        <dbReference type="ARBA" id="ARBA00022448"/>
    </source>
</evidence>
<organism evidence="5 6">
    <name type="scientific">Acidipropionibacterium virtanenii</name>
    <dbReference type="NCBI Taxonomy" id="2057246"/>
    <lineage>
        <taxon>Bacteria</taxon>
        <taxon>Bacillati</taxon>
        <taxon>Actinomycetota</taxon>
        <taxon>Actinomycetes</taxon>
        <taxon>Propionibacteriales</taxon>
        <taxon>Propionibacteriaceae</taxon>
        <taxon>Acidipropionibacterium</taxon>
    </lineage>
</organism>
<sequence length="417" mass="43292">MTDIARRSLLLSGLGLGALGVLSACGGSDSSSSSTPAASGSAGAGTITIWVDSDRAPVLKSVAAQFKKDVGVTVNLVVKDNSKIVPDFITQVPTGKGPDAIICAHDRLGTLVKNGVVAPLELGDTTDQYQDIAIKAFTYQDKIYGVPYSTENLALIRNTKLAPSAVTSWDAMIAAGRKSGAKYPVLVGMDSVQAASPYNLYPFQASFNAPVFKIGADGAYDGTTLGMGDAAGASFATWLAAQQKAKTLNINISNDIAKTSFVSGQSPFFISGPWNLADIKAKNIPYAIEAIPAAGPQAATPFVGVQGFAMSSKSKNTVATQKLIVEYIGNADIQYKLFEAGQRPPANKEAFEKAKSDKDVAAYGAVGAKGVPMPAVPAMDSVWTDWGNAEAAILSGKSADPAAAWQKMVTGLQAKIK</sequence>
<accession>A0A344UT11</accession>
<dbReference type="Pfam" id="PF13416">
    <property type="entry name" value="SBP_bac_8"/>
    <property type="match status" value="1"/>
</dbReference>
<dbReference type="PANTHER" id="PTHR30061:SF50">
    <property type="entry name" value="MALTOSE_MALTODEXTRIN-BINDING PERIPLASMIC PROTEIN"/>
    <property type="match status" value="1"/>
</dbReference>
<dbReference type="PROSITE" id="PS51257">
    <property type="entry name" value="PROKAR_LIPOPROTEIN"/>
    <property type="match status" value="1"/>
</dbReference>
<dbReference type="GO" id="GO:0055052">
    <property type="term" value="C:ATP-binding cassette (ABC) transporter complex, substrate-binding subunit-containing"/>
    <property type="evidence" value="ECO:0007669"/>
    <property type="project" value="TreeGrafter"/>
</dbReference>
<evidence type="ECO:0000256" key="3">
    <source>
        <dbReference type="ARBA" id="ARBA00022729"/>
    </source>
</evidence>
<dbReference type="OrthoDB" id="9766758at2"/>
<reference evidence="5 6" key="1">
    <citation type="submission" date="2017-12" db="EMBL/GenBank/DDBJ databases">
        <title>The whole genome sequence of the Acidipropionibacterium virtanenii sp. nov. type strain JS278.</title>
        <authorList>
            <person name="Laine P."/>
            <person name="Deptula P."/>
            <person name="Varmanen P."/>
            <person name="Auvinen P."/>
        </authorList>
    </citation>
    <scope>NUCLEOTIDE SEQUENCE [LARGE SCALE GENOMIC DNA]</scope>
    <source>
        <strain evidence="5 6">JS278</strain>
    </source>
</reference>
<feature type="chain" id="PRO_5038676202" evidence="4">
    <location>
        <begin position="24"/>
        <end position="417"/>
    </location>
</feature>
<dbReference type="GO" id="GO:0015768">
    <property type="term" value="P:maltose transport"/>
    <property type="evidence" value="ECO:0007669"/>
    <property type="project" value="TreeGrafter"/>
</dbReference>
<feature type="signal peptide" evidence="4">
    <location>
        <begin position="1"/>
        <end position="23"/>
    </location>
</feature>
<protein>
    <submittedName>
        <fullName evidence="5">Maltose-binding periplasmic protein</fullName>
    </submittedName>
</protein>
<evidence type="ECO:0000256" key="1">
    <source>
        <dbReference type="ARBA" id="ARBA00008520"/>
    </source>
</evidence>
<dbReference type="AlphaFoldDB" id="A0A344UT11"/>
<dbReference type="GO" id="GO:1901982">
    <property type="term" value="F:maltose binding"/>
    <property type="evidence" value="ECO:0007669"/>
    <property type="project" value="TreeGrafter"/>
</dbReference>
<dbReference type="PROSITE" id="PS51318">
    <property type="entry name" value="TAT"/>
    <property type="match status" value="1"/>
</dbReference>
<dbReference type="Gene3D" id="3.40.190.10">
    <property type="entry name" value="Periplasmic binding protein-like II"/>
    <property type="match status" value="2"/>
</dbReference>
<comment type="similarity">
    <text evidence="1">Belongs to the bacterial solute-binding protein 1 family.</text>
</comment>
<keyword evidence="3 4" id="KW-0732">Signal</keyword>
<dbReference type="SUPFAM" id="SSF53850">
    <property type="entry name" value="Periplasmic binding protein-like II"/>
    <property type="match status" value="1"/>
</dbReference>
<dbReference type="EMBL" id="CP025198">
    <property type="protein sequence ID" value="AXE38409.1"/>
    <property type="molecule type" value="Genomic_DNA"/>
</dbReference>
<dbReference type="Proteomes" id="UP000251995">
    <property type="component" value="Chromosome"/>
</dbReference>
<keyword evidence="6" id="KW-1185">Reference proteome</keyword>
<dbReference type="PANTHER" id="PTHR30061">
    <property type="entry name" value="MALTOSE-BINDING PERIPLASMIC PROTEIN"/>
    <property type="match status" value="1"/>
</dbReference>
<evidence type="ECO:0000313" key="5">
    <source>
        <dbReference type="EMBL" id="AXE38409.1"/>
    </source>
</evidence>
<dbReference type="InterPro" id="IPR006311">
    <property type="entry name" value="TAT_signal"/>
</dbReference>
<name>A0A344UT11_9ACTN</name>
<dbReference type="KEGG" id="acij:JS278_01233"/>
<keyword evidence="2" id="KW-0813">Transport</keyword>
<dbReference type="GO" id="GO:0042956">
    <property type="term" value="P:maltodextrin transmembrane transport"/>
    <property type="evidence" value="ECO:0007669"/>
    <property type="project" value="TreeGrafter"/>
</dbReference>
<dbReference type="InterPro" id="IPR006059">
    <property type="entry name" value="SBP"/>
</dbReference>
<evidence type="ECO:0000313" key="6">
    <source>
        <dbReference type="Proteomes" id="UP000251995"/>
    </source>
</evidence>
<evidence type="ECO:0000256" key="4">
    <source>
        <dbReference type="SAM" id="SignalP"/>
    </source>
</evidence>
<gene>
    <name evidence="5" type="primary">malE</name>
    <name evidence="5" type="ORF">JS278_01233</name>
</gene>
<proteinExistence type="inferred from homology"/>